<keyword evidence="2" id="KW-1185">Reference proteome</keyword>
<dbReference type="Proteomes" id="UP001159363">
    <property type="component" value="Chromosome 2"/>
</dbReference>
<reference evidence="1 2" key="1">
    <citation type="submission" date="2023-02" db="EMBL/GenBank/DDBJ databases">
        <title>LHISI_Scaffold_Assembly.</title>
        <authorList>
            <person name="Stuart O.P."/>
            <person name="Cleave R."/>
            <person name="Magrath M.J.L."/>
            <person name="Mikheyev A.S."/>
        </authorList>
    </citation>
    <scope>NUCLEOTIDE SEQUENCE [LARGE SCALE GENOMIC DNA]</scope>
    <source>
        <strain evidence="1">Daus_M_001</strain>
        <tissue evidence="1">Leg muscle</tissue>
    </source>
</reference>
<dbReference type="EMBL" id="JARBHB010000002">
    <property type="protein sequence ID" value="KAJ8892181.1"/>
    <property type="molecule type" value="Genomic_DNA"/>
</dbReference>
<proteinExistence type="predicted"/>
<accession>A0ABQ9I6B3</accession>
<protein>
    <submittedName>
        <fullName evidence="1">Uncharacterized protein</fullName>
    </submittedName>
</protein>
<comment type="caution">
    <text evidence="1">The sequence shown here is derived from an EMBL/GenBank/DDBJ whole genome shotgun (WGS) entry which is preliminary data.</text>
</comment>
<evidence type="ECO:0000313" key="2">
    <source>
        <dbReference type="Proteomes" id="UP001159363"/>
    </source>
</evidence>
<name>A0ABQ9I6B3_9NEOP</name>
<sequence>MSKVAKLHHLQSCLKGVPQDLVSNITVIDKKCNVVWDLLEKQYKTTIHVQKILHLSPINSMNDASYSAFLYTLEGNLNALKAIDFFCSQVGFFVMNIAGEA</sequence>
<dbReference type="Pfam" id="PF03564">
    <property type="entry name" value="DUF1759"/>
    <property type="match status" value="1"/>
</dbReference>
<dbReference type="InterPro" id="IPR005312">
    <property type="entry name" value="DUF1759"/>
</dbReference>
<gene>
    <name evidence="1" type="ORF">PR048_004761</name>
</gene>
<evidence type="ECO:0000313" key="1">
    <source>
        <dbReference type="EMBL" id="KAJ8892181.1"/>
    </source>
</evidence>
<organism evidence="1 2">
    <name type="scientific">Dryococelus australis</name>
    <dbReference type="NCBI Taxonomy" id="614101"/>
    <lineage>
        <taxon>Eukaryota</taxon>
        <taxon>Metazoa</taxon>
        <taxon>Ecdysozoa</taxon>
        <taxon>Arthropoda</taxon>
        <taxon>Hexapoda</taxon>
        <taxon>Insecta</taxon>
        <taxon>Pterygota</taxon>
        <taxon>Neoptera</taxon>
        <taxon>Polyneoptera</taxon>
        <taxon>Phasmatodea</taxon>
        <taxon>Verophasmatodea</taxon>
        <taxon>Anareolatae</taxon>
        <taxon>Phasmatidae</taxon>
        <taxon>Eurycanthinae</taxon>
        <taxon>Dryococelus</taxon>
    </lineage>
</organism>